<comment type="similarity">
    <text evidence="7">Belongs to the class I-like SAM-binding methyltransferase superfamily. rRNA adenine N(6)-methyltransferase family.</text>
</comment>
<evidence type="ECO:0000256" key="5">
    <source>
        <dbReference type="ARBA" id="ARBA00022691"/>
    </source>
</evidence>
<dbReference type="GO" id="GO:0003723">
    <property type="term" value="F:RNA binding"/>
    <property type="evidence" value="ECO:0007669"/>
    <property type="project" value="UniProtKB-UniRule"/>
</dbReference>
<organism evidence="9 10">
    <name type="scientific">Endobacter medicaginis</name>
    <dbReference type="NCBI Taxonomy" id="1181271"/>
    <lineage>
        <taxon>Bacteria</taxon>
        <taxon>Pseudomonadati</taxon>
        <taxon>Pseudomonadota</taxon>
        <taxon>Alphaproteobacteria</taxon>
        <taxon>Acetobacterales</taxon>
        <taxon>Acetobacteraceae</taxon>
        <taxon>Endobacter</taxon>
    </lineage>
</organism>
<sequence>ASVTAIEVDPRAAALIGELAAGEDGRLRLIEADATRLDLAGLTGTPRQVVANLPYNVGTPLLVGWLRQAALWERLTLMFQLEVAERICAAPDTDAYGRLAVLAQWVCTTDIVLRVPPGAFVPPPKVWSAVVRLTPREKQPDPVLFGAMERLTAAAFGQRRKMLRGALAGLGGEALLERAGIDPRRRAETLSVAEFERLAGCLVS</sequence>
<dbReference type="Gene3D" id="1.10.8.100">
    <property type="entry name" value="Ribosomal RNA adenine dimethylase-like, domain 2"/>
    <property type="match status" value="1"/>
</dbReference>
<evidence type="ECO:0000256" key="3">
    <source>
        <dbReference type="ARBA" id="ARBA00022603"/>
    </source>
</evidence>
<dbReference type="FunFam" id="1.10.8.100:FF:000001">
    <property type="entry name" value="Ribosomal RNA small subunit methyltransferase A"/>
    <property type="match status" value="1"/>
</dbReference>
<dbReference type="NCBIfam" id="TIGR00755">
    <property type="entry name" value="ksgA"/>
    <property type="match status" value="1"/>
</dbReference>
<keyword evidence="1" id="KW-0963">Cytoplasm</keyword>
<dbReference type="GO" id="GO:0052908">
    <property type="term" value="F:16S rRNA (adenine(1518)-N(6)/adenine(1519)-N(6))-dimethyltransferase activity"/>
    <property type="evidence" value="ECO:0007669"/>
    <property type="project" value="UniProtKB-EC"/>
</dbReference>
<name>A0A850NVR1_9PROT</name>
<dbReference type="EMBL" id="JABXXQ010000101">
    <property type="protein sequence ID" value="NVN30077.1"/>
    <property type="molecule type" value="Genomic_DNA"/>
</dbReference>
<keyword evidence="3 7" id="KW-0489">Methyltransferase</keyword>
<dbReference type="SMART" id="SM00650">
    <property type="entry name" value="rADc"/>
    <property type="match status" value="1"/>
</dbReference>
<keyword evidence="5 7" id="KW-0949">S-adenosyl-L-methionine</keyword>
<evidence type="ECO:0000256" key="6">
    <source>
        <dbReference type="ARBA" id="ARBA00022884"/>
    </source>
</evidence>
<evidence type="ECO:0000313" key="9">
    <source>
        <dbReference type="EMBL" id="NVN30077.1"/>
    </source>
</evidence>
<feature type="domain" description="Ribosomal RNA adenine methylase transferase N-terminal" evidence="8">
    <location>
        <begin position="1"/>
        <end position="137"/>
    </location>
</feature>
<dbReference type="PROSITE" id="PS51689">
    <property type="entry name" value="SAM_RNA_A_N6_MT"/>
    <property type="match status" value="1"/>
</dbReference>
<keyword evidence="2" id="KW-0698">rRNA processing</keyword>
<dbReference type="Proteomes" id="UP000565205">
    <property type="component" value="Unassembled WGS sequence"/>
</dbReference>
<dbReference type="InterPro" id="IPR020598">
    <property type="entry name" value="rRNA_Ade_methylase_Trfase_N"/>
</dbReference>
<reference evidence="9 10" key="1">
    <citation type="submission" date="2020-06" db="EMBL/GenBank/DDBJ databases">
        <title>Description of novel acetic acid bacteria.</title>
        <authorList>
            <person name="Sombolestani A."/>
        </authorList>
    </citation>
    <scope>NUCLEOTIDE SEQUENCE [LARGE SCALE GENOMIC DNA]</scope>
    <source>
        <strain evidence="9 10">LMG 26838</strain>
    </source>
</reference>
<evidence type="ECO:0000256" key="4">
    <source>
        <dbReference type="ARBA" id="ARBA00022679"/>
    </source>
</evidence>
<dbReference type="InterPro" id="IPR023165">
    <property type="entry name" value="rRNA_Ade_diMease-like_C"/>
</dbReference>
<evidence type="ECO:0000256" key="7">
    <source>
        <dbReference type="PROSITE-ProRule" id="PRU01026"/>
    </source>
</evidence>
<dbReference type="SUPFAM" id="SSF53335">
    <property type="entry name" value="S-adenosyl-L-methionine-dependent methyltransferases"/>
    <property type="match status" value="1"/>
</dbReference>
<dbReference type="Gene3D" id="3.40.50.150">
    <property type="entry name" value="Vaccinia Virus protein VP39"/>
    <property type="match status" value="1"/>
</dbReference>
<evidence type="ECO:0000313" key="10">
    <source>
        <dbReference type="Proteomes" id="UP000565205"/>
    </source>
</evidence>
<feature type="binding site" evidence="7">
    <location>
        <position position="7"/>
    </location>
    <ligand>
        <name>S-adenosyl-L-methionine</name>
        <dbReference type="ChEBI" id="CHEBI:59789"/>
    </ligand>
</feature>
<evidence type="ECO:0000256" key="1">
    <source>
        <dbReference type="ARBA" id="ARBA00022490"/>
    </source>
</evidence>
<dbReference type="GO" id="GO:0005829">
    <property type="term" value="C:cytosol"/>
    <property type="evidence" value="ECO:0007669"/>
    <property type="project" value="TreeGrafter"/>
</dbReference>
<dbReference type="Pfam" id="PF00398">
    <property type="entry name" value="RrnaAD"/>
    <property type="match status" value="1"/>
</dbReference>
<gene>
    <name evidence="9" type="primary">rsmA</name>
    <name evidence="9" type="ORF">HUK83_06980</name>
</gene>
<accession>A0A850NVR1</accession>
<protein>
    <submittedName>
        <fullName evidence="9">Ribosomal RNA small subunit methyltransferase A</fullName>
        <ecNumber evidence="9">2.1.1.182</ecNumber>
    </submittedName>
</protein>
<feature type="binding site" evidence="7">
    <location>
        <position position="33"/>
    </location>
    <ligand>
        <name>S-adenosyl-L-methionine</name>
        <dbReference type="ChEBI" id="CHEBI:59789"/>
    </ligand>
</feature>
<evidence type="ECO:0000256" key="2">
    <source>
        <dbReference type="ARBA" id="ARBA00022552"/>
    </source>
</evidence>
<dbReference type="PANTHER" id="PTHR11727">
    <property type="entry name" value="DIMETHYLADENOSINE TRANSFERASE"/>
    <property type="match status" value="1"/>
</dbReference>
<dbReference type="AlphaFoldDB" id="A0A850NVR1"/>
<keyword evidence="4 7" id="KW-0808">Transferase</keyword>
<dbReference type="InterPro" id="IPR011530">
    <property type="entry name" value="rRNA_adenine_dimethylase"/>
</dbReference>
<dbReference type="PANTHER" id="PTHR11727:SF7">
    <property type="entry name" value="DIMETHYLADENOSINE TRANSFERASE-RELATED"/>
    <property type="match status" value="1"/>
</dbReference>
<feature type="non-terminal residue" evidence="9">
    <location>
        <position position="1"/>
    </location>
</feature>
<comment type="caution">
    <text evidence="9">The sequence shown here is derived from an EMBL/GenBank/DDBJ whole genome shotgun (WGS) entry which is preliminary data.</text>
</comment>
<feature type="binding site" evidence="7">
    <location>
        <position position="52"/>
    </location>
    <ligand>
        <name>S-adenosyl-L-methionine</name>
        <dbReference type="ChEBI" id="CHEBI:59789"/>
    </ligand>
</feature>
<dbReference type="InterPro" id="IPR029063">
    <property type="entry name" value="SAM-dependent_MTases_sf"/>
</dbReference>
<dbReference type="InterPro" id="IPR001737">
    <property type="entry name" value="KsgA/Erm"/>
</dbReference>
<dbReference type="RefSeq" id="WP_176623321.1">
    <property type="nucleotide sequence ID" value="NZ_JABXXQ010000101.1"/>
</dbReference>
<keyword evidence="6 7" id="KW-0694">RNA-binding</keyword>
<comment type="caution">
    <text evidence="7">Lacks conserved residue(s) required for the propagation of feature annotation.</text>
</comment>
<evidence type="ECO:0000259" key="8">
    <source>
        <dbReference type="SMART" id="SM00650"/>
    </source>
</evidence>
<dbReference type="EC" id="2.1.1.182" evidence="9"/>
<proteinExistence type="inferred from homology"/>